<dbReference type="InterPro" id="IPR004843">
    <property type="entry name" value="Calcineurin-like_PHP"/>
</dbReference>
<proteinExistence type="predicted"/>
<protein>
    <submittedName>
        <fullName evidence="1">Metallophosphoesterase</fullName>
    </submittedName>
</protein>
<evidence type="ECO:0000313" key="1">
    <source>
        <dbReference type="EMBL" id="MBO1107426.1"/>
    </source>
</evidence>
<dbReference type="RefSeq" id="WP_010862948.1">
    <property type="nucleotide sequence ID" value="NZ_CP027852.1"/>
</dbReference>
<dbReference type="AlphaFoldDB" id="A0A1A9ASE7"/>
<dbReference type="Proteomes" id="UP000664658">
    <property type="component" value="Unassembled WGS sequence"/>
</dbReference>
<accession>A0A1A9ASE7</accession>
<comment type="caution">
    <text evidence="1">The sequence shown here is derived from an EMBL/GenBank/DDBJ whole genome shotgun (WGS) entry which is preliminary data.</text>
</comment>
<name>A0A1A9ASE7_PLESH</name>
<dbReference type="InterPro" id="IPR029052">
    <property type="entry name" value="Metallo-depent_PP-like"/>
</dbReference>
<organism evidence="1 2">
    <name type="scientific">Plesiomonas shigelloides</name>
    <name type="common">Aeromonas shigelloides</name>
    <dbReference type="NCBI Taxonomy" id="703"/>
    <lineage>
        <taxon>Bacteria</taxon>
        <taxon>Pseudomonadati</taxon>
        <taxon>Pseudomonadota</taxon>
        <taxon>Gammaproteobacteria</taxon>
        <taxon>Enterobacterales</taxon>
        <taxon>Enterobacteriaceae</taxon>
        <taxon>Plesiomonas</taxon>
    </lineage>
</organism>
<dbReference type="GO" id="GO:0016787">
    <property type="term" value="F:hydrolase activity"/>
    <property type="evidence" value="ECO:0007669"/>
    <property type="project" value="InterPro"/>
</dbReference>
<dbReference type="KEGG" id="pshi:SAMEA2665130_0055"/>
<gene>
    <name evidence="1" type="ORF">J2R62_04170</name>
</gene>
<dbReference type="Pfam" id="PF00149">
    <property type="entry name" value="Metallophos"/>
    <property type="match status" value="1"/>
</dbReference>
<dbReference type="SUPFAM" id="SSF56300">
    <property type="entry name" value="Metallo-dependent phosphatases"/>
    <property type="match status" value="1"/>
</dbReference>
<sequence length="247" mass="27226">MIWLAGDPHGSLDYLLPLLHSGRPDALIILGDLALHSSAQLQALEELTQVWFIPGNHDSLSVAAYEALFSGPFRGRNLHGRVTEVAGVRVAGLGGVFRGQIWMPPYKPMFFDPIHYCQHLEQSQLWHGGLPLRHRTTLFPSDLEGLSQQQADILVTHEAPQPHARGFAVLNDVARALGVRCLFHGHHHVNRHYGDCGGFQAIGVGYRAVCDLQGNWICPGEEVAPHHQGGRGHYSSYHQGNGGSRQR</sequence>
<dbReference type="GeneID" id="69704899"/>
<reference evidence="1" key="1">
    <citation type="submission" date="2021-03" db="EMBL/GenBank/DDBJ databases">
        <title>Plesiomonas shigelloides zfcc0051, isolated from zebrafish feces.</title>
        <authorList>
            <person name="Vanderhoek Z."/>
            <person name="Gaulke C."/>
        </authorList>
    </citation>
    <scope>NUCLEOTIDE SEQUENCE</scope>
    <source>
        <strain evidence="1">Zfcc0051</strain>
    </source>
</reference>
<dbReference type="EMBL" id="JAFNAA010000003">
    <property type="protein sequence ID" value="MBO1107426.1"/>
    <property type="molecule type" value="Genomic_DNA"/>
</dbReference>
<dbReference type="Gene3D" id="3.60.21.10">
    <property type="match status" value="1"/>
</dbReference>
<evidence type="ECO:0000313" key="2">
    <source>
        <dbReference type="Proteomes" id="UP000664658"/>
    </source>
</evidence>